<dbReference type="Gene3D" id="1.20.140.160">
    <property type="match status" value="1"/>
</dbReference>
<dbReference type="OrthoDB" id="7064118at2"/>
<organism evidence="1 2">
    <name type="scientific">Gracilimonas mengyeensis</name>
    <dbReference type="NCBI Taxonomy" id="1302730"/>
    <lineage>
        <taxon>Bacteria</taxon>
        <taxon>Pseudomonadati</taxon>
        <taxon>Balneolota</taxon>
        <taxon>Balneolia</taxon>
        <taxon>Balneolales</taxon>
        <taxon>Balneolaceae</taxon>
        <taxon>Gracilimonas</taxon>
    </lineage>
</organism>
<accession>A0A521FH13</accession>
<name>A0A521FH13_9BACT</name>
<keyword evidence="2" id="KW-1185">Reference proteome</keyword>
<reference evidence="1 2" key="1">
    <citation type="submission" date="2017-05" db="EMBL/GenBank/DDBJ databases">
        <authorList>
            <person name="Varghese N."/>
            <person name="Submissions S."/>
        </authorList>
    </citation>
    <scope>NUCLEOTIDE SEQUENCE [LARGE SCALE GENOMIC DNA]</scope>
    <source>
        <strain evidence="1 2">DSM 21985</strain>
    </source>
</reference>
<dbReference type="SUPFAM" id="SSF88659">
    <property type="entry name" value="Sigma3 and sigma4 domains of RNA polymerase sigma factors"/>
    <property type="match status" value="1"/>
</dbReference>
<dbReference type="RefSeq" id="WP_142456121.1">
    <property type="nucleotide sequence ID" value="NZ_FXTP01000019.1"/>
</dbReference>
<proteinExistence type="predicted"/>
<dbReference type="EMBL" id="FXTP01000019">
    <property type="protein sequence ID" value="SMO95456.1"/>
    <property type="molecule type" value="Genomic_DNA"/>
</dbReference>
<evidence type="ECO:0000313" key="2">
    <source>
        <dbReference type="Proteomes" id="UP000317557"/>
    </source>
</evidence>
<dbReference type="AlphaFoldDB" id="A0A521FH13"/>
<dbReference type="InterPro" id="IPR032580">
    <property type="entry name" value="SatD"/>
</dbReference>
<dbReference type="Proteomes" id="UP000317557">
    <property type="component" value="Unassembled WGS sequence"/>
</dbReference>
<sequence>MTSVITGDIINSRNTEAEKWLKPLKEALDEIGSPPKSWEIYRGDSFQAEILNPLDALQHSIAIKAAVKQVKGVDVRMCIGIGKKEFDAATINESNGEAFIRSGEGYEQLSSQKQNLMVKTADEAFDEEINLYLRLLLVAMDNWTPKSAEYVRLNFTGDLKQEEIAKKLGITQSSVSERHKRAYLEEVRAVINRYRKKTEALGYER</sequence>
<evidence type="ECO:0000313" key="1">
    <source>
        <dbReference type="EMBL" id="SMO95456.1"/>
    </source>
</evidence>
<dbReference type="InterPro" id="IPR013324">
    <property type="entry name" value="RNA_pol_sigma_r3/r4-like"/>
</dbReference>
<protein>
    <submittedName>
        <fullName evidence="1">Sigma-70, region 4</fullName>
    </submittedName>
</protein>
<dbReference type="Pfam" id="PF16264">
    <property type="entry name" value="SatD"/>
    <property type="match status" value="1"/>
</dbReference>
<gene>
    <name evidence="1" type="ORF">SAMN06265219_11927</name>
</gene>